<feature type="compositionally biased region" description="Acidic residues" evidence="1">
    <location>
        <begin position="499"/>
        <end position="508"/>
    </location>
</feature>
<feature type="compositionally biased region" description="Basic and acidic residues" evidence="1">
    <location>
        <begin position="147"/>
        <end position="160"/>
    </location>
</feature>
<gene>
    <name evidence="2" type="primary">Pep_4</name>
    <name evidence="3" type="synonym">Pep_3</name>
    <name evidence="3" type="ORF">g.17974</name>
    <name evidence="2" type="ORF">g.17980</name>
</gene>
<feature type="compositionally biased region" description="Basic and acidic residues" evidence="1">
    <location>
        <begin position="297"/>
        <end position="307"/>
    </location>
</feature>
<dbReference type="PANTHER" id="PTHR15491:SF18">
    <property type="entry name" value="CIZ1 ZINC FINGER PROTEIN, ISOFORM A"/>
    <property type="match status" value="1"/>
</dbReference>
<sequence length="578" mass="66806">MIWEFMMRVMRRGGIINYLNAIYIAVPFSSGPSRISGSKKEGGGTMKDKDRELAKAINAEFSDEDDEEKNAEEEVWDEEEKMEQEEDEEPKEKKIKEAKAREKKEKVERRSNAGQEVEKDTEKEGGDDDVKQENEEDEEEVEEEEVQEGKGEEESDEPRARGKRFTKLQCPHCPHRSSTFKEYSLHLYSGRHNTAMRRIAARHKANIARMRVVQRQEQRRLEEKDEERGTLPSRTMFCQICKLNYRSLKAIHHLSDSHRQMKRFLTPFCRICRIQLRSPMLYETHVASLDHIKAQLRKNSDDRKENGEAEGDSSAPEEDDKEVNLDNFMTLDSVGDVDAEEGEELAEKKKKDETSQEVEPKKAKTKQMIKVGAEYIKRVEVQFCELCKVYLPRNENSERAVALHCSTRSHLKRYVRDNDDKALRRQAERIHLQTSSTVNNKTAEVLVPAEPSKESPNCQQSPIKEQITSSTVEISNDICQVNQQKDNTDEPVPIPEAQPNEDEDDDGDGDKLWDDVDKDLGDILREAEPGKSSDDEDSRYDRFRNDTKLIKDKGNDEITNDEANQKIEVKIKVEKPDQ</sequence>
<evidence type="ECO:0000313" key="3">
    <source>
        <dbReference type="EMBL" id="JAG70054.1"/>
    </source>
</evidence>
<dbReference type="PANTHER" id="PTHR15491">
    <property type="match status" value="1"/>
</dbReference>
<reference evidence="2" key="1">
    <citation type="submission" date="2015-01" db="EMBL/GenBank/DDBJ databases">
        <title>Transcriptome Assembly of Fopius arisanus.</title>
        <authorList>
            <person name="Geib S."/>
        </authorList>
    </citation>
    <scope>NUCLEOTIDE SEQUENCE</scope>
</reference>
<feature type="compositionally biased region" description="Basic and acidic residues" evidence="1">
    <location>
        <begin position="509"/>
        <end position="556"/>
    </location>
</feature>
<accession>A0A0C9R0F9</accession>
<feature type="compositionally biased region" description="Acidic residues" evidence="1">
    <location>
        <begin position="308"/>
        <end position="321"/>
    </location>
</feature>
<proteinExistence type="predicted"/>
<feature type="compositionally biased region" description="Basic and acidic residues" evidence="1">
    <location>
        <begin position="345"/>
        <end position="362"/>
    </location>
</feature>
<feature type="compositionally biased region" description="Acidic residues" evidence="1">
    <location>
        <begin position="61"/>
        <end position="89"/>
    </location>
</feature>
<protein>
    <submittedName>
        <fullName evidence="3">Pep_3 protein</fullName>
    </submittedName>
    <submittedName>
        <fullName evidence="2">Pep_4 protein</fullName>
    </submittedName>
</protein>
<evidence type="ECO:0000313" key="2">
    <source>
        <dbReference type="EMBL" id="JAG70053.1"/>
    </source>
</evidence>
<dbReference type="EMBL" id="GBYB01000287">
    <property type="protein sequence ID" value="JAG70054.1"/>
    <property type="molecule type" value="Transcribed_RNA"/>
</dbReference>
<name>A0A0C9R0F9_9HYME</name>
<feature type="region of interest" description="Disordered" evidence="1">
    <location>
        <begin position="482"/>
        <end position="557"/>
    </location>
</feature>
<feature type="region of interest" description="Disordered" evidence="1">
    <location>
        <begin position="30"/>
        <end position="163"/>
    </location>
</feature>
<feature type="region of interest" description="Disordered" evidence="1">
    <location>
        <begin position="339"/>
        <end position="364"/>
    </location>
</feature>
<evidence type="ECO:0000256" key="1">
    <source>
        <dbReference type="SAM" id="MobiDB-lite"/>
    </source>
</evidence>
<feature type="compositionally biased region" description="Basic and acidic residues" evidence="1">
    <location>
        <begin position="38"/>
        <end position="54"/>
    </location>
</feature>
<organism evidence="2">
    <name type="scientific">Fopius arisanus</name>
    <dbReference type="NCBI Taxonomy" id="64838"/>
    <lineage>
        <taxon>Eukaryota</taxon>
        <taxon>Metazoa</taxon>
        <taxon>Ecdysozoa</taxon>
        <taxon>Arthropoda</taxon>
        <taxon>Hexapoda</taxon>
        <taxon>Insecta</taxon>
        <taxon>Pterygota</taxon>
        <taxon>Neoptera</taxon>
        <taxon>Endopterygota</taxon>
        <taxon>Hymenoptera</taxon>
        <taxon>Apocrita</taxon>
        <taxon>Ichneumonoidea</taxon>
        <taxon>Braconidae</taxon>
        <taxon>Opiinae</taxon>
        <taxon>Fopius</taxon>
    </lineage>
</organism>
<dbReference type="EMBL" id="GBYB01000286">
    <property type="protein sequence ID" value="JAG70053.1"/>
    <property type="molecule type" value="Transcribed_RNA"/>
</dbReference>
<feature type="region of interest" description="Disordered" evidence="1">
    <location>
        <begin position="297"/>
        <end position="324"/>
    </location>
</feature>
<feature type="compositionally biased region" description="Acidic residues" evidence="1">
    <location>
        <begin position="134"/>
        <end position="146"/>
    </location>
</feature>
<feature type="compositionally biased region" description="Basic and acidic residues" evidence="1">
    <location>
        <begin position="90"/>
        <end position="133"/>
    </location>
</feature>
<dbReference type="InterPro" id="IPR026811">
    <property type="entry name" value="CIZ1"/>
</dbReference>
<dbReference type="AlphaFoldDB" id="A0A0C9R0F9"/>